<dbReference type="VEuPathDB" id="ToxoDB:TGDOM2_402200"/>
<dbReference type="PRINTS" id="PR00300">
    <property type="entry name" value="CLPPROTEASEA"/>
</dbReference>
<dbReference type="PROSITE" id="PS00871">
    <property type="entry name" value="CLPAB_2"/>
    <property type="match status" value="1"/>
</dbReference>
<dbReference type="VEuPathDB" id="ToxoDB:TGRUB_302000"/>
<evidence type="ECO:0000259" key="5">
    <source>
        <dbReference type="SMART" id="SM00382"/>
    </source>
</evidence>
<keyword evidence="7" id="KW-0933">Apicoplast</keyword>
<dbReference type="GO" id="GO:0005524">
    <property type="term" value="F:ATP binding"/>
    <property type="evidence" value="ECO:0007669"/>
    <property type="project" value="UniProtKB-KW"/>
</dbReference>
<dbReference type="Gene3D" id="3.40.50.300">
    <property type="entry name" value="P-loop containing nucleotide triphosphate hydrolases"/>
    <property type="match status" value="2"/>
</dbReference>
<dbReference type="VEuPathDB" id="ToxoDB:TGCOUG_302000"/>
<dbReference type="VEuPathDB" id="ToxoDB:TGMAS_302000"/>
<dbReference type="HOGENOM" id="CLU_005070_9_2_1"/>
<dbReference type="VEuPathDB" id="ToxoDB:TGRH88_086470"/>
<dbReference type="VEuPathDB" id="ToxoDB:TGP89_302000"/>
<feature type="domain" description="AAA+ ATPase" evidence="5">
    <location>
        <begin position="478"/>
        <end position="657"/>
    </location>
</feature>
<dbReference type="InterPro" id="IPR003959">
    <property type="entry name" value="ATPase_AAA_core"/>
</dbReference>
<dbReference type="InterPro" id="IPR028299">
    <property type="entry name" value="ClpA/B_CS2"/>
</dbReference>
<dbReference type="InterPro" id="IPR050130">
    <property type="entry name" value="ClpA_ClpB"/>
</dbReference>
<dbReference type="VEuPathDB" id="ToxoDB:TGARI_257990C"/>
<keyword evidence="4" id="KW-0143">Chaperone</keyword>
<sequence>MNLNLFTSISSLKSTKEVLIILIYSKILASLFKNNSITFFHIICSLILQSNLFKLIIGKKNLLKFLQLYIKNNFKQTQLNYNILFSYTLFKFFNNLNKSFINTWKLTINLLQYNSILFKYILIYLFKVKSNTYNLINSIIFKFNDKPINNLYFNNLIKPFNYKSNFYNIINRKSDCVYLYEILNRKIIRNPILLGDFGIGKNSIIKKFSFFIEKFKLKFNNITKNLWILNIVTLLKYIKTNNLYIKKFFKFLQENKNIILICPKIEILFNTYYTDSNIYQNLESYSFLFKFFNYIKQNKLQLIGLSNNITDIEKKFNINQELNFLFEKIYVKELSNKEIFKILLKKSSLFEKYYNCSISFKIIKHILYYSQTYIKQHKTLLKSIWLLDNTCSKIYVNQKFHLLKNNNKLALSDIQKTLTKLINLSTNLLFNKANKTNFDIIALRKNLQKSLFGQPTAISKILISLKRVFTGLKQINKPIGSWLLCGPSGTGKTELAKLLAKFLFGSEADLIRFDMSEFMEKHSLSKLIGAPPGYVGYGKSGLLTEAIAKKPFTVLLFDEIEKAHKDINNLMLQLLDDGKLTDSLGKCVDFSNTLIFFTSNLGFPTNSYELQFLKSGTKLSKKNYKILSNKVESAIQSYFKPEFLNRLDDIIIFKPLNINFFKYIINKFLKNIYLKLYNNQIPIFLDIDSNIKTLLAKLAYHPLYGARPLKRLLELIIEKPISDLLINFSFNRIIIFSIFLNKKTFNINYSFKILIINVHFLFLQI</sequence>
<dbReference type="InterPro" id="IPR001270">
    <property type="entry name" value="ClpA/B"/>
</dbReference>
<dbReference type="SMART" id="SM01086">
    <property type="entry name" value="ClpB_D2-small"/>
    <property type="match status" value="1"/>
</dbReference>
<feature type="domain" description="Clp ATPase C-terminal" evidence="6">
    <location>
        <begin position="656"/>
        <end position="745"/>
    </location>
</feature>
<dbReference type="VEuPathDB" id="ToxoDB:TGGT1_302000C"/>
<dbReference type="GO" id="GO:0016887">
    <property type="term" value="F:ATP hydrolysis activity"/>
    <property type="evidence" value="ECO:0007669"/>
    <property type="project" value="InterPro"/>
</dbReference>
<dbReference type="Pfam" id="PF10431">
    <property type="entry name" value="ClpB_D2-small"/>
    <property type="match status" value="1"/>
</dbReference>
<proteinExistence type="predicted"/>
<keyword evidence="7" id="KW-0934">Plastid</keyword>
<accession>Q9MTD7</accession>
<dbReference type="VEuPathDB" id="ToxoDB:TGCAST_302000B"/>
<dbReference type="GO" id="GO:0005737">
    <property type="term" value="C:cytoplasm"/>
    <property type="evidence" value="ECO:0007669"/>
    <property type="project" value="TreeGrafter"/>
</dbReference>
<reference evidence="7" key="1">
    <citation type="submission" date="1999-06" db="EMBL/GenBank/DDBJ databases">
        <title>Mapping, cloning, and complete sequence annotation of the 35-kb plastid genome of Toxoplasma gondii.</title>
        <authorList>
            <person name="Kissinger J.C."/>
            <person name="Donald R.G."/>
            <person name="Moulton A.L."/>
            <person name="Gutell R."/>
            <person name="Aiello D.P."/>
            <person name="Lang-Unnasch N."/>
            <person name="Roos D.S."/>
        </authorList>
    </citation>
    <scope>NUCLEOTIDE SEQUENCE [LARGE SCALE GENOMIC DNA]</scope>
</reference>
<name>Q9MTD7_TOXGO</name>
<organism evidence="7">
    <name type="scientific">Toxoplasma gondii</name>
    <dbReference type="NCBI Taxonomy" id="5811"/>
    <lineage>
        <taxon>Eukaryota</taxon>
        <taxon>Sar</taxon>
        <taxon>Alveolata</taxon>
        <taxon>Apicomplexa</taxon>
        <taxon>Conoidasida</taxon>
        <taxon>Coccidia</taxon>
        <taxon>Eucoccidiorida</taxon>
        <taxon>Eimeriorina</taxon>
        <taxon>Sarcocystidae</taxon>
        <taxon>Toxoplasma</taxon>
    </lineage>
</organism>
<evidence type="ECO:0000256" key="4">
    <source>
        <dbReference type="ARBA" id="ARBA00023186"/>
    </source>
</evidence>
<dbReference type="RefSeq" id="NP_044564.1">
    <property type="nucleotide sequence ID" value="NC_001799.1"/>
</dbReference>
<geneLocation type="apicoplast" evidence="7"/>
<evidence type="ECO:0000256" key="3">
    <source>
        <dbReference type="ARBA" id="ARBA00022840"/>
    </source>
</evidence>
<dbReference type="VEuPathDB" id="ToxoDB:TGDOM2_302000"/>
<dbReference type="GO" id="GO:0034605">
    <property type="term" value="P:cellular response to heat"/>
    <property type="evidence" value="ECO:0007669"/>
    <property type="project" value="TreeGrafter"/>
</dbReference>
<dbReference type="VEuPathDB" id="ToxoDB:TGPRC2_302000"/>
<dbReference type="GeneID" id="1466612"/>
<evidence type="ECO:0000256" key="1">
    <source>
        <dbReference type="ARBA" id="ARBA00022737"/>
    </source>
</evidence>
<dbReference type="PANTHER" id="PTHR11638:SF18">
    <property type="entry name" value="HEAT SHOCK PROTEIN 104"/>
    <property type="match status" value="1"/>
</dbReference>
<dbReference type="EMBL" id="U87145">
    <property type="protein sequence ID" value="AAD41149.1"/>
    <property type="molecule type" value="Genomic_DNA"/>
</dbReference>
<dbReference type="Gene3D" id="1.10.8.60">
    <property type="match status" value="2"/>
</dbReference>
<dbReference type="InterPro" id="IPR041546">
    <property type="entry name" value="ClpA/ClpB_AAA_lid"/>
</dbReference>
<dbReference type="InterPro" id="IPR027417">
    <property type="entry name" value="P-loop_NTPase"/>
</dbReference>
<dbReference type="PANTHER" id="PTHR11638">
    <property type="entry name" value="ATP-DEPENDENT CLP PROTEASE"/>
    <property type="match status" value="1"/>
</dbReference>
<keyword evidence="1" id="KW-0677">Repeat</keyword>
<evidence type="ECO:0000256" key="2">
    <source>
        <dbReference type="ARBA" id="ARBA00022741"/>
    </source>
</evidence>
<dbReference type="VEuPathDB" id="ToxoDB:TGME49_302000"/>
<dbReference type="SMART" id="SM00382">
    <property type="entry name" value="AAA"/>
    <property type="match status" value="1"/>
</dbReference>
<dbReference type="CDD" id="cd19499">
    <property type="entry name" value="RecA-like_ClpB_Hsp104-like"/>
    <property type="match status" value="1"/>
</dbReference>
<dbReference type="Pfam" id="PF07724">
    <property type="entry name" value="AAA_2"/>
    <property type="match status" value="1"/>
</dbReference>
<dbReference type="VEuPathDB" id="ToxoDB:TGCAST_302000A"/>
<dbReference type="InterPro" id="IPR019489">
    <property type="entry name" value="Clp_ATPase_C"/>
</dbReference>
<evidence type="ECO:0000259" key="6">
    <source>
        <dbReference type="SMART" id="SM01086"/>
    </source>
</evidence>
<dbReference type="VEuPathDB" id="ToxoDB:TGFOU_302000"/>
<evidence type="ECO:0000313" key="7">
    <source>
        <dbReference type="EMBL" id="AAD41149.1"/>
    </source>
</evidence>
<dbReference type="AlphaFoldDB" id="Q9MTD7"/>
<dbReference type="VEuPathDB" id="ToxoDB:TGARI_268650"/>
<dbReference type="InterPro" id="IPR003593">
    <property type="entry name" value="AAA+_ATPase"/>
</dbReference>
<dbReference type="FunFam" id="3.40.50.300:FF:000025">
    <property type="entry name" value="ATP-dependent Clp protease subunit"/>
    <property type="match status" value="1"/>
</dbReference>
<dbReference type="VEuPathDB" id="ToxoDB:TGVAND_257990"/>
<dbReference type="SUPFAM" id="SSF52540">
    <property type="entry name" value="P-loop containing nucleoside triphosphate hydrolases"/>
    <property type="match status" value="2"/>
</dbReference>
<dbReference type="VEuPathDB" id="ToxoDB:TGDOM2_402160"/>
<protein>
    <submittedName>
        <fullName evidence="7">Clp</fullName>
    </submittedName>
</protein>
<keyword evidence="2" id="KW-0547">Nucleotide-binding</keyword>
<dbReference type="VEuPathDB" id="ToxoDB:TGVEG_257990"/>
<dbReference type="Pfam" id="PF17871">
    <property type="entry name" value="AAA_lid_9"/>
    <property type="match status" value="1"/>
</dbReference>
<keyword evidence="3" id="KW-0067">ATP-binding</keyword>